<proteinExistence type="inferred from homology"/>
<dbReference type="PANTHER" id="PTHR11352">
    <property type="entry name" value="PROLIFERATING CELL NUCLEAR ANTIGEN"/>
    <property type="match status" value="1"/>
</dbReference>
<accession>A0A8T4KRJ7</accession>
<dbReference type="Pfam" id="PF00705">
    <property type="entry name" value="PCNA_N"/>
    <property type="match status" value="1"/>
</dbReference>
<keyword evidence="2 3" id="KW-0238">DNA-binding</keyword>
<dbReference type="InterPro" id="IPR022649">
    <property type="entry name" value="Pr_cel_nuc_antig_C"/>
</dbReference>
<dbReference type="GO" id="GO:0006275">
    <property type="term" value="P:regulation of DNA replication"/>
    <property type="evidence" value="ECO:0007669"/>
    <property type="project" value="UniProtKB-UniRule"/>
</dbReference>
<evidence type="ECO:0000256" key="5">
    <source>
        <dbReference type="RuleBase" id="RU003673"/>
    </source>
</evidence>
<evidence type="ECO:0000313" key="9">
    <source>
        <dbReference type="Proteomes" id="UP000677687"/>
    </source>
</evidence>
<evidence type="ECO:0000313" key="8">
    <source>
        <dbReference type="EMBL" id="MBS3057738.1"/>
    </source>
</evidence>
<sequence>MTSANFIGQNMKLVFSDATAFKKAVDAIAVLIDEAEFVITQTGLTLKATDPSQISMIDFSMGREAFKEYNISEPAKIGLDLEYLSGILGRAKSGDELTISMDEKQARLEILLKGASARKFSIPLIDISSQELPNPKIEFDAELKVRADILQDALKDASLIGSHITLGADADKFFVKASSSKGELNNETPKTDKAIVQEFSVKKECSAMFPLDYLQYMLKAADSSTIAGINIKASAPIKIAYKIGSANICYYLAPRIEG</sequence>
<keyword evidence="3 4" id="KW-0235">DNA replication</keyword>
<comment type="function">
    <text evidence="3">Sliding clamp subunit that acts as a moving platform for DNA processing. Responsible for tethering the catalytic subunit of DNA polymerase and other proteins to DNA during high-speed replication.</text>
</comment>
<dbReference type="PANTHER" id="PTHR11352:SF0">
    <property type="entry name" value="PROLIFERATING CELL NUCLEAR ANTIGEN"/>
    <property type="match status" value="1"/>
</dbReference>
<dbReference type="EMBL" id="JAGVWD010000063">
    <property type="protein sequence ID" value="MBS3057738.1"/>
    <property type="molecule type" value="Genomic_DNA"/>
</dbReference>
<dbReference type="PRINTS" id="PR00339">
    <property type="entry name" value="PCNACYCLIN"/>
</dbReference>
<dbReference type="AlphaFoldDB" id="A0A8T4KRJ7"/>
<organism evidence="8 9">
    <name type="scientific">Candidatus Iainarchaeum sp</name>
    <dbReference type="NCBI Taxonomy" id="3101447"/>
    <lineage>
        <taxon>Archaea</taxon>
        <taxon>Candidatus Iainarchaeota</taxon>
        <taxon>Candidatus Iainarchaeia</taxon>
        <taxon>Candidatus Iainarchaeales</taxon>
        <taxon>Candidatus Iainarchaeaceae</taxon>
        <taxon>Candidatus Iainarchaeum</taxon>
    </lineage>
</organism>
<dbReference type="Proteomes" id="UP000677687">
    <property type="component" value="Unassembled WGS sequence"/>
</dbReference>
<feature type="domain" description="Proliferating cell nuclear antigen PCNA C-terminal" evidence="7">
    <location>
        <begin position="135"/>
        <end position="254"/>
    </location>
</feature>
<dbReference type="HAMAP" id="MF_00317">
    <property type="entry name" value="DNApol_clamp_arch"/>
    <property type="match status" value="1"/>
</dbReference>
<evidence type="ECO:0000256" key="1">
    <source>
        <dbReference type="ARBA" id="ARBA00010462"/>
    </source>
</evidence>
<evidence type="ECO:0000256" key="3">
    <source>
        <dbReference type="HAMAP-Rule" id="MF_00317"/>
    </source>
</evidence>
<evidence type="ECO:0000259" key="7">
    <source>
        <dbReference type="Pfam" id="PF02747"/>
    </source>
</evidence>
<feature type="domain" description="Proliferating cell nuclear antigen PCNA N-terminal" evidence="6">
    <location>
        <begin position="14"/>
        <end position="121"/>
    </location>
</feature>
<dbReference type="Gene3D" id="3.70.10.10">
    <property type="match status" value="1"/>
</dbReference>
<dbReference type="GO" id="GO:0003677">
    <property type="term" value="F:DNA binding"/>
    <property type="evidence" value="ECO:0007669"/>
    <property type="project" value="UniProtKB-UniRule"/>
</dbReference>
<dbReference type="GO" id="GO:0006272">
    <property type="term" value="P:leading strand elongation"/>
    <property type="evidence" value="ECO:0007669"/>
    <property type="project" value="TreeGrafter"/>
</dbReference>
<reference evidence="8" key="1">
    <citation type="submission" date="2021-03" db="EMBL/GenBank/DDBJ databases">
        <authorList>
            <person name="Jaffe A."/>
        </authorList>
    </citation>
    <scope>NUCLEOTIDE SEQUENCE</scope>
    <source>
        <strain evidence="8">RIFCSPHIGHO2_01_FULL_AR10_44_11</strain>
    </source>
</reference>
<dbReference type="SUPFAM" id="SSF55979">
    <property type="entry name" value="DNA clamp"/>
    <property type="match status" value="2"/>
</dbReference>
<evidence type="ECO:0000259" key="6">
    <source>
        <dbReference type="Pfam" id="PF00705"/>
    </source>
</evidence>
<dbReference type="CDD" id="cd00577">
    <property type="entry name" value="PCNA"/>
    <property type="match status" value="1"/>
</dbReference>
<evidence type="ECO:0000256" key="4">
    <source>
        <dbReference type="RuleBase" id="RU003671"/>
    </source>
</evidence>
<comment type="function">
    <text evidence="5">Sliding clamp subunit. Responsible for tethering the catalytic subunit of DNA polymerase to DNA during high-speed replication.</text>
</comment>
<reference evidence="8" key="2">
    <citation type="submission" date="2021-05" db="EMBL/GenBank/DDBJ databases">
        <title>Protein family content uncovers lineage relationships and bacterial pathway maintenance mechanisms in DPANN archaea.</title>
        <authorList>
            <person name="Castelle C.J."/>
            <person name="Meheust R."/>
            <person name="Jaffe A.L."/>
            <person name="Seitz K."/>
            <person name="Gong X."/>
            <person name="Baker B.J."/>
            <person name="Banfield J.F."/>
        </authorList>
    </citation>
    <scope>NUCLEOTIDE SEQUENCE</scope>
    <source>
        <strain evidence="8">RIFCSPHIGHO2_01_FULL_AR10_44_11</strain>
    </source>
</reference>
<dbReference type="Pfam" id="PF02747">
    <property type="entry name" value="PCNA_C"/>
    <property type="match status" value="1"/>
</dbReference>
<gene>
    <name evidence="3 8" type="primary">pcn</name>
    <name evidence="8" type="ORF">J4415_03880</name>
</gene>
<comment type="caution">
    <text evidence="8">The sequence shown here is derived from an EMBL/GenBank/DDBJ whole genome shotgun (WGS) entry which is preliminary data.</text>
</comment>
<protein>
    <recommendedName>
        <fullName evidence="3">DNA polymerase sliding clamp</fullName>
    </recommendedName>
    <alternativeName>
        <fullName evidence="3">Proliferating cell nuclear antigen homolog</fullName>
        <shortName evidence="3">PCNA</shortName>
    </alternativeName>
</protein>
<name>A0A8T4KRJ7_9ARCH</name>
<comment type="similarity">
    <text evidence="1 3 4">Belongs to the PCNA family.</text>
</comment>
<dbReference type="NCBIfam" id="TIGR00590">
    <property type="entry name" value="pcna"/>
    <property type="match status" value="1"/>
</dbReference>
<dbReference type="InterPro" id="IPR046938">
    <property type="entry name" value="DNA_clamp_sf"/>
</dbReference>
<dbReference type="InterPro" id="IPR022648">
    <property type="entry name" value="Pr_cel_nuc_antig_N"/>
</dbReference>
<dbReference type="GO" id="GO:0030337">
    <property type="term" value="F:DNA polymerase processivity factor activity"/>
    <property type="evidence" value="ECO:0007669"/>
    <property type="project" value="UniProtKB-UniRule"/>
</dbReference>
<dbReference type="InterPro" id="IPR000730">
    <property type="entry name" value="Pr_cel_nuc_antig"/>
</dbReference>
<comment type="subunit">
    <text evidence="3">Homotrimer. The subunits circularize to form a toroid; DNA passes through its center. Replication factor C (RFC) is required to load the toroid on the DNA.</text>
</comment>
<evidence type="ECO:0000256" key="2">
    <source>
        <dbReference type="ARBA" id="ARBA00023125"/>
    </source>
</evidence>